<feature type="transmembrane region" description="Helical" evidence="1">
    <location>
        <begin position="54"/>
        <end position="75"/>
    </location>
</feature>
<protein>
    <submittedName>
        <fullName evidence="2">Uncharacterized protein</fullName>
    </submittedName>
</protein>
<organism evidence="2 3">
    <name type="scientific">Quercus lobata</name>
    <name type="common">Valley oak</name>
    <dbReference type="NCBI Taxonomy" id="97700"/>
    <lineage>
        <taxon>Eukaryota</taxon>
        <taxon>Viridiplantae</taxon>
        <taxon>Streptophyta</taxon>
        <taxon>Embryophyta</taxon>
        <taxon>Tracheophyta</taxon>
        <taxon>Spermatophyta</taxon>
        <taxon>Magnoliopsida</taxon>
        <taxon>eudicotyledons</taxon>
        <taxon>Gunneridae</taxon>
        <taxon>Pentapetalae</taxon>
        <taxon>rosids</taxon>
        <taxon>fabids</taxon>
        <taxon>Fagales</taxon>
        <taxon>Fagaceae</taxon>
        <taxon>Quercus</taxon>
    </lineage>
</organism>
<keyword evidence="1" id="KW-0812">Transmembrane</keyword>
<dbReference type="Gramene" id="QL07p004035:mrna">
    <property type="protein sequence ID" value="QL07p004035:mrna"/>
    <property type="gene ID" value="QL07p004035"/>
</dbReference>
<dbReference type="InParanoid" id="A0A7N2R7C4"/>
<evidence type="ECO:0000313" key="2">
    <source>
        <dbReference type="EnsemblPlants" id="QL07p004035:mrna"/>
    </source>
</evidence>
<feature type="transmembrane region" description="Helical" evidence="1">
    <location>
        <begin position="123"/>
        <end position="142"/>
    </location>
</feature>
<sequence>MVYGVYSVWHSLGYAENSGGSVGLLARKVGEASKFGYLDGCAPLFDVSMVSWTFVLYALDLYLSLMYTSCILRFLQKGFVVDHIAKENRRILQDPHCCSACASFKFSWSTNQMKLLMVLKLKVTFQSLNFSFSFLIVILVGLKPYERIQCGCSLNAPDKIENAIKNEVSELNRCEMDGKDIQNPVLSPPGDLVQVNLADGKVVENVVRDAPLEEMEISGEINMEAYITTDDVMRAGGFGARDDIGCFLPVASDFTDFEATIRDARDYEEPQGEICRSGLGWTEGTKAE</sequence>
<name>A0A7N2R7C4_QUELO</name>
<dbReference type="EnsemblPlants" id="QL07p004035:mrna">
    <property type="protein sequence ID" value="QL07p004035:mrna"/>
    <property type="gene ID" value="QL07p004035"/>
</dbReference>
<keyword evidence="3" id="KW-1185">Reference proteome</keyword>
<dbReference type="Proteomes" id="UP000594261">
    <property type="component" value="Chromosome 7"/>
</dbReference>
<dbReference type="PANTHER" id="PTHR37250">
    <property type="entry name" value="OS05G0496000 PROTEIN"/>
    <property type="match status" value="1"/>
</dbReference>
<reference evidence="2 3" key="1">
    <citation type="journal article" date="2016" name="G3 (Bethesda)">
        <title>First Draft Assembly and Annotation of the Genome of a California Endemic Oak Quercus lobata Nee (Fagaceae).</title>
        <authorList>
            <person name="Sork V.L."/>
            <person name="Fitz-Gibbon S.T."/>
            <person name="Puiu D."/>
            <person name="Crepeau M."/>
            <person name="Gugger P.F."/>
            <person name="Sherman R."/>
            <person name="Stevens K."/>
            <person name="Langley C.H."/>
            <person name="Pellegrini M."/>
            <person name="Salzberg S.L."/>
        </authorList>
    </citation>
    <scope>NUCLEOTIDE SEQUENCE [LARGE SCALE GENOMIC DNA]</scope>
    <source>
        <strain evidence="2 3">cv. SW786</strain>
    </source>
</reference>
<evidence type="ECO:0000313" key="3">
    <source>
        <dbReference type="Proteomes" id="UP000594261"/>
    </source>
</evidence>
<dbReference type="EMBL" id="LRBV02000007">
    <property type="status" value="NOT_ANNOTATED_CDS"/>
    <property type="molecule type" value="Genomic_DNA"/>
</dbReference>
<evidence type="ECO:0000256" key="1">
    <source>
        <dbReference type="SAM" id="Phobius"/>
    </source>
</evidence>
<proteinExistence type="predicted"/>
<keyword evidence="1" id="KW-1133">Transmembrane helix</keyword>
<accession>A0A7N2R7C4</accession>
<dbReference type="PANTHER" id="PTHR37250:SF1">
    <property type="entry name" value="OS05G0496000 PROTEIN"/>
    <property type="match status" value="1"/>
</dbReference>
<dbReference type="AlphaFoldDB" id="A0A7N2R7C4"/>
<keyword evidence="1" id="KW-0472">Membrane</keyword>
<reference evidence="2" key="2">
    <citation type="submission" date="2021-01" db="UniProtKB">
        <authorList>
            <consortium name="EnsemblPlants"/>
        </authorList>
    </citation>
    <scope>IDENTIFICATION</scope>
</reference>